<dbReference type="EMBL" id="QJTE01000004">
    <property type="protein sequence ID" value="PYE82308.1"/>
    <property type="molecule type" value="Genomic_DNA"/>
</dbReference>
<evidence type="ECO:0000256" key="5">
    <source>
        <dbReference type="ARBA" id="ARBA00023136"/>
    </source>
</evidence>
<dbReference type="NCBIfam" id="TIGR04408">
    <property type="entry name" value="LptG_lptG"/>
    <property type="match status" value="1"/>
</dbReference>
<dbReference type="OrthoDB" id="9798468at2"/>
<dbReference type="Pfam" id="PF03739">
    <property type="entry name" value="LptF_LptG"/>
    <property type="match status" value="1"/>
</dbReference>
<organism evidence="7 8">
    <name type="scientific">Pseudoroseicyclus aestuarii</name>
    <dbReference type="NCBI Taxonomy" id="1795041"/>
    <lineage>
        <taxon>Bacteria</taxon>
        <taxon>Pseudomonadati</taxon>
        <taxon>Pseudomonadota</taxon>
        <taxon>Alphaproteobacteria</taxon>
        <taxon>Rhodobacterales</taxon>
        <taxon>Paracoccaceae</taxon>
        <taxon>Pseudoroseicyclus</taxon>
    </lineage>
</organism>
<dbReference type="GO" id="GO:0043190">
    <property type="term" value="C:ATP-binding cassette (ABC) transporter complex"/>
    <property type="evidence" value="ECO:0007669"/>
    <property type="project" value="InterPro"/>
</dbReference>
<dbReference type="GO" id="GO:0055085">
    <property type="term" value="P:transmembrane transport"/>
    <property type="evidence" value="ECO:0007669"/>
    <property type="project" value="InterPro"/>
</dbReference>
<evidence type="ECO:0000256" key="6">
    <source>
        <dbReference type="SAM" id="Phobius"/>
    </source>
</evidence>
<dbReference type="RefSeq" id="WP_110814956.1">
    <property type="nucleotide sequence ID" value="NZ_QJTE01000004.1"/>
</dbReference>
<protein>
    <submittedName>
        <fullName evidence="7">Lipopolysaccharide export system permease protein</fullName>
    </submittedName>
</protein>
<feature type="transmembrane region" description="Helical" evidence="6">
    <location>
        <begin position="12"/>
        <end position="29"/>
    </location>
</feature>
<evidence type="ECO:0000256" key="2">
    <source>
        <dbReference type="ARBA" id="ARBA00022475"/>
    </source>
</evidence>
<keyword evidence="5 6" id="KW-0472">Membrane</keyword>
<comment type="caution">
    <text evidence="7">The sequence shown here is derived from an EMBL/GenBank/DDBJ whole genome shotgun (WGS) entry which is preliminary data.</text>
</comment>
<evidence type="ECO:0000256" key="3">
    <source>
        <dbReference type="ARBA" id="ARBA00022692"/>
    </source>
</evidence>
<keyword evidence="8" id="KW-1185">Reference proteome</keyword>
<evidence type="ECO:0000256" key="1">
    <source>
        <dbReference type="ARBA" id="ARBA00004651"/>
    </source>
</evidence>
<dbReference type="Proteomes" id="UP000248311">
    <property type="component" value="Unassembled WGS sequence"/>
</dbReference>
<comment type="subcellular location">
    <subcellularLocation>
        <location evidence="1">Cell membrane</location>
        <topology evidence="1">Multi-pass membrane protein</topology>
    </subcellularLocation>
</comment>
<feature type="transmembrane region" description="Helical" evidence="6">
    <location>
        <begin position="305"/>
        <end position="323"/>
    </location>
</feature>
<evidence type="ECO:0000313" key="7">
    <source>
        <dbReference type="EMBL" id="PYE82308.1"/>
    </source>
</evidence>
<dbReference type="PANTHER" id="PTHR33529:SF2">
    <property type="entry name" value="LIPOPOLYSACCHARIDE EXPORT SYSTEM PERMEASE PROTEIN LPTG"/>
    <property type="match status" value="1"/>
</dbReference>
<dbReference type="AlphaFoldDB" id="A0A318SPN7"/>
<dbReference type="PANTHER" id="PTHR33529">
    <property type="entry name" value="SLR0882 PROTEIN-RELATED"/>
    <property type="match status" value="1"/>
</dbReference>
<proteinExistence type="predicted"/>
<keyword evidence="3 6" id="KW-0812">Transmembrane</keyword>
<dbReference type="GO" id="GO:0015920">
    <property type="term" value="P:lipopolysaccharide transport"/>
    <property type="evidence" value="ECO:0007669"/>
    <property type="project" value="TreeGrafter"/>
</dbReference>
<feature type="transmembrane region" description="Helical" evidence="6">
    <location>
        <begin position="60"/>
        <end position="79"/>
    </location>
</feature>
<keyword evidence="2" id="KW-1003">Cell membrane</keyword>
<feature type="transmembrane region" description="Helical" evidence="6">
    <location>
        <begin position="280"/>
        <end position="298"/>
    </location>
</feature>
<evidence type="ECO:0000256" key="4">
    <source>
        <dbReference type="ARBA" id="ARBA00022989"/>
    </source>
</evidence>
<gene>
    <name evidence="7" type="ORF">DFP88_10461</name>
</gene>
<sequence>MILQLYVARRFLFTFLALFAVFFGLMTLIEMLEAARRFGDDGAGLRQIMPLALLHVPGEIYGVLPLIVILSAITLFLGLARSSELVVARAAGRSALRVLVAPIVVTGLIGAVVLAAFNPIVAATGREYERRADDVAGRASTLALSEGGLWLRQGGPEGQVVIHAGGSNLDGTRLTGASFLVYGEAGAPERRIEAEEARLEPGHWRLTGAKSWPLTVANPEAEARSAPEMMLPSELTPEGIRDSFGDPSAVPVWELPAFIAQLRAAGFTAQRHAVHLQMELALPALLIAMVMIAAAFTLRHQRGQRTGVMVLTAVLLGFALYFLRNLARVLGETGQVAAPLAAWTPPLVAILLALGLLLHLEDG</sequence>
<feature type="transmembrane region" description="Helical" evidence="6">
    <location>
        <begin position="343"/>
        <end position="360"/>
    </location>
</feature>
<keyword evidence="4 6" id="KW-1133">Transmembrane helix</keyword>
<feature type="transmembrane region" description="Helical" evidence="6">
    <location>
        <begin position="99"/>
        <end position="121"/>
    </location>
</feature>
<dbReference type="InterPro" id="IPR005495">
    <property type="entry name" value="LptG/LptF_permease"/>
</dbReference>
<name>A0A318SPN7_9RHOB</name>
<evidence type="ECO:0000313" key="8">
    <source>
        <dbReference type="Proteomes" id="UP000248311"/>
    </source>
</evidence>
<reference evidence="7 8" key="1">
    <citation type="submission" date="2018-06" db="EMBL/GenBank/DDBJ databases">
        <title>Genomic Encyclopedia of Type Strains, Phase III (KMG-III): the genomes of soil and plant-associated and newly described type strains.</title>
        <authorList>
            <person name="Whitman W."/>
        </authorList>
    </citation>
    <scope>NUCLEOTIDE SEQUENCE [LARGE SCALE GENOMIC DNA]</scope>
    <source>
        <strain evidence="7 8">CECT 9025</strain>
    </source>
</reference>
<dbReference type="InterPro" id="IPR030923">
    <property type="entry name" value="LptG"/>
</dbReference>
<accession>A0A318SPN7</accession>